<dbReference type="EMBL" id="AP021876">
    <property type="protein sequence ID" value="BBO83229.1"/>
    <property type="molecule type" value="Genomic_DNA"/>
</dbReference>
<dbReference type="RefSeq" id="WP_155323499.1">
    <property type="nucleotide sequence ID" value="NZ_AP021876.1"/>
</dbReference>
<evidence type="ECO:0000313" key="1">
    <source>
        <dbReference type="EMBL" id="BBO83229.1"/>
    </source>
</evidence>
<sequence length="109" mass="12704">MPEDYDSFGSQQRRKFWQTHIEQWQASGLSQRAYCIQHDLIIHRFYDWRRRFKSAENNRVSFLPVSLPGTTSFDQPSVRIHTPNGYTIEIGTQIGSTDIDRLVAMVASL</sequence>
<accession>A0A5K7ZSP0</accession>
<dbReference type="KEGG" id="dov:DSCO28_37950"/>
<proteinExistence type="predicted"/>
<name>A0A5K7ZSP0_9BACT</name>
<evidence type="ECO:0008006" key="3">
    <source>
        <dbReference type="Google" id="ProtNLM"/>
    </source>
</evidence>
<dbReference type="Proteomes" id="UP000425960">
    <property type="component" value="Chromosome"/>
</dbReference>
<dbReference type="NCBIfam" id="NF047593">
    <property type="entry name" value="IS66_ISAeme5_TnpA"/>
    <property type="match status" value="1"/>
</dbReference>
<protein>
    <recommendedName>
        <fullName evidence="3">Transposase</fullName>
    </recommendedName>
</protein>
<reference evidence="1 2" key="1">
    <citation type="submission" date="2019-11" db="EMBL/GenBank/DDBJ databases">
        <title>Comparative genomics of hydrocarbon-degrading Desulfosarcina strains.</title>
        <authorList>
            <person name="Watanabe M."/>
            <person name="Kojima H."/>
            <person name="Fukui M."/>
        </authorList>
    </citation>
    <scope>NUCLEOTIDE SEQUENCE [LARGE SCALE GENOMIC DNA]</scope>
    <source>
        <strain evidence="1 2">28bB2T</strain>
    </source>
</reference>
<evidence type="ECO:0000313" key="2">
    <source>
        <dbReference type="Proteomes" id="UP000425960"/>
    </source>
</evidence>
<organism evidence="1 2">
    <name type="scientific">Desulfosarcina ovata subsp. sediminis</name>
    <dbReference type="NCBI Taxonomy" id="885957"/>
    <lineage>
        <taxon>Bacteria</taxon>
        <taxon>Pseudomonadati</taxon>
        <taxon>Thermodesulfobacteriota</taxon>
        <taxon>Desulfobacteria</taxon>
        <taxon>Desulfobacterales</taxon>
        <taxon>Desulfosarcinaceae</taxon>
        <taxon>Desulfosarcina</taxon>
    </lineage>
</organism>
<dbReference type="AlphaFoldDB" id="A0A5K7ZSP0"/>
<gene>
    <name evidence="1" type="ORF">DSCO28_37950</name>
</gene>